<evidence type="ECO:0000313" key="3">
    <source>
        <dbReference type="Proteomes" id="UP000054498"/>
    </source>
</evidence>
<dbReference type="GeneID" id="25739604"/>
<name>A0A0D2L1M7_9CHLO</name>
<proteinExistence type="predicted"/>
<dbReference type="KEGG" id="mng:MNEG_6728"/>
<feature type="compositionally biased region" description="Basic and acidic residues" evidence="1">
    <location>
        <begin position="1"/>
        <end position="40"/>
    </location>
</feature>
<gene>
    <name evidence="2" type="ORF">MNEG_6728</name>
</gene>
<dbReference type="RefSeq" id="XP_013900248.1">
    <property type="nucleotide sequence ID" value="XM_014044794.1"/>
</dbReference>
<accession>A0A0D2L1M7</accession>
<keyword evidence="3" id="KW-1185">Reference proteome</keyword>
<protein>
    <submittedName>
        <fullName evidence="2">Uncharacterized protein</fullName>
    </submittedName>
</protein>
<reference evidence="2 3" key="1">
    <citation type="journal article" date="2013" name="BMC Genomics">
        <title>Reconstruction of the lipid metabolism for the microalga Monoraphidium neglectum from its genome sequence reveals characteristics suitable for biofuel production.</title>
        <authorList>
            <person name="Bogen C."/>
            <person name="Al-Dilaimi A."/>
            <person name="Albersmeier A."/>
            <person name="Wichmann J."/>
            <person name="Grundmann M."/>
            <person name="Rupp O."/>
            <person name="Lauersen K.J."/>
            <person name="Blifernez-Klassen O."/>
            <person name="Kalinowski J."/>
            <person name="Goesmann A."/>
            <person name="Mussgnug J.H."/>
            <person name="Kruse O."/>
        </authorList>
    </citation>
    <scope>NUCLEOTIDE SEQUENCE [LARGE SCALE GENOMIC DNA]</scope>
    <source>
        <strain evidence="2 3">SAG 48.87</strain>
    </source>
</reference>
<feature type="compositionally biased region" description="Basic and acidic residues" evidence="1">
    <location>
        <begin position="53"/>
        <end position="64"/>
    </location>
</feature>
<evidence type="ECO:0000256" key="1">
    <source>
        <dbReference type="SAM" id="MobiDB-lite"/>
    </source>
</evidence>
<sequence length="78" mass="8933">MSYRGGGERRREERTRYGGGDGGERRDYSDRRGTAHQDRRGAHHQASYVGNKRGREDVAPADPKRDLIRLLLRLGEPQ</sequence>
<dbReference type="Proteomes" id="UP000054498">
    <property type="component" value="Unassembled WGS sequence"/>
</dbReference>
<feature type="non-terminal residue" evidence="2">
    <location>
        <position position="78"/>
    </location>
</feature>
<dbReference type="EMBL" id="KK101342">
    <property type="protein sequence ID" value="KIZ01229.1"/>
    <property type="molecule type" value="Genomic_DNA"/>
</dbReference>
<dbReference type="AlphaFoldDB" id="A0A0D2L1M7"/>
<feature type="region of interest" description="Disordered" evidence="1">
    <location>
        <begin position="1"/>
        <end position="64"/>
    </location>
</feature>
<evidence type="ECO:0000313" key="2">
    <source>
        <dbReference type="EMBL" id="KIZ01229.1"/>
    </source>
</evidence>
<organism evidence="2 3">
    <name type="scientific">Monoraphidium neglectum</name>
    <dbReference type="NCBI Taxonomy" id="145388"/>
    <lineage>
        <taxon>Eukaryota</taxon>
        <taxon>Viridiplantae</taxon>
        <taxon>Chlorophyta</taxon>
        <taxon>core chlorophytes</taxon>
        <taxon>Chlorophyceae</taxon>
        <taxon>CS clade</taxon>
        <taxon>Sphaeropleales</taxon>
        <taxon>Selenastraceae</taxon>
        <taxon>Monoraphidium</taxon>
    </lineage>
</organism>